<dbReference type="GO" id="GO:0007129">
    <property type="term" value="P:homologous chromosome pairing at meiosis"/>
    <property type="evidence" value="ECO:0007669"/>
    <property type="project" value="TreeGrafter"/>
</dbReference>
<keyword evidence="2" id="KW-1017">Isopeptide bond</keyword>
<dbReference type="Pfam" id="PF14631">
    <property type="entry name" value="FancD2"/>
    <property type="match status" value="1"/>
</dbReference>
<comment type="subcellular location">
    <subcellularLocation>
        <location evidence="1">Nucleus</location>
    </subcellularLocation>
</comment>
<dbReference type="InParanoid" id="K1P951"/>
<dbReference type="EMBL" id="JH817275">
    <property type="protein sequence ID" value="EKC20292.1"/>
    <property type="molecule type" value="Genomic_DNA"/>
</dbReference>
<dbReference type="GO" id="GO:0031573">
    <property type="term" value="P:mitotic intra-S DNA damage checkpoint signaling"/>
    <property type="evidence" value="ECO:0007669"/>
    <property type="project" value="TreeGrafter"/>
</dbReference>
<dbReference type="SUPFAM" id="SSF48371">
    <property type="entry name" value="ARM repeat"/>
    <property type="match status" value="1"/>
</dbReference>
<feature type="compositionally biased region" description="Acidic residues" evidence="6">
    <location>
        <begin position="1415"/>
        <end position="1439"/>
    </location>
</feature>
<dbReference type="GO" id="GO:1990918">
    <property type="term" value="P:double-strand break repair involved in meiotic recombination"/>
    <property type="evidence" value="ECO:0007669"/>
    <property type="project" value="TreeGrafter"/>
</dbReference>
<name>K1P951_MAGGI</name>
<keyword evidence="3" id="KW-0832">Ubl conjugation</keyword>
<dbReference type="HOGENOM" id="CLU_002068_1_0_1"/>
<feature type="region of interest" description="Disordered" evidence="6">
    <location>
        <begin position="1404"/>
        <end position="1452"/>
    </location>
</feature>
<protein>
    <submittedName>
        <fullName evidence="7">Fanconi anemia group D2 protein</fullName>
    </submittedName>
</protein>
<dbReference type="GO" id="GO:0000793">
    <property type="term" value="C:condensed chromosome"/>
    <property type="evidence" value="ECO:0007669"/>
    <property type="project" value="TreeGrafter"/>
</dbReference>
<evidence type="ECO:0000256" key="2">
    <source>
        <dbReference type="ARBA" id="ARBA00022499"/>
    </source>
</evidence>
<organism evidence="7">
    <name type="scientific">Magallana gigas</name>
    <name type="common">Pacific oyster</name>
    <name type="synonym">Crassostrea gigas</name>
    <dbReference type="NCBI Taxonomy" id="29159"/>
    <lineage>
        <taxon>Eukaryota</taxon>
        <taxon>Metazoa</taxon>
        <taxon>Spiralia</taxon>
        <taxon>Lophotrochozoa</taxon>
        <taxon>Mollusca</taxon>
        <taxon>Bivalvia</taxon>
        <taxon>Autobranchia</taxon>
        <taxon>Pteriomorphia</taxon>
        <taxon>Ostreida</taxon>
        <taxon>Ostreoidea</taxon>
        <taxon>Ostreidae</taxon>
        <taxon>Magallana</taxon>
    </lineage>
</organism>
<evidence type="ECO:0000313" key="7">
    <source>
        <dbReference type="EMBL" id="EKC20292.1"/>
    </source>
</evidence>
<reference evidence="7" key="1">
    <citation type="journal article" date="2012" name="Nature">
        <title>The oyster genome reveals stress adaptation and complexity of shell formation.</title>
        <authorList>
            <person name="Zhang G."/>
            <person name="Fang X."/>
            <person name="Guo X."/>
            <person name="Li L."/>
            <person name="Luo R."/>
            <person name="Xu F."/>
            <person name="Yang P."/>
            <person name="Zhang L."/>
            <person name="Wang X."/>
            <person name="Qi H."/>
            <person name="Xiong Z."/>
            <person name="Que H."/>
            <person name="Xie Y."/>
            <person name="Holland P.W."/>
            <person name="Paps J."/>
            <person name="Zhu Y."/>
            <person name="Wu F."/>
            <person name="Chen Y."/>
            <person name="Wang J."/>
            <person name="Peng C."/>
            <person name="Meng J."/>
            <person name="Yang L."/>
            <person name="Liu J."/>
            <person name="Wen B."/>
            <person name="Zhang N."/>
            <person name="Huang Z."/>
            <person name="Zhu Q."/>
            <person name="Feng Y."/>
            <person name="Mount A."/>
            <person name="Hedgecock D."/>
            <person name="Xu Z."/>
            <person name="Liu Y."/>
            <person name="Domazet-Loso T."/>
            <person name="Du Y."/>
            <person name="Sun X."/>
            <person name="Zhang S."/>
            <person name="Liu B."/>
            <person name="Cheng P."/>
            <person name="Jiang X."/>
            <person name="Li J."/>
            <person name="Fan D."/>
            <person name="Wang W."/>
            <person name="Fu W."/>
            <person name="Wang T."/>
            <person name="Wang B."/>
            <person name="Zhang J."/>
            <person name="Peng Z."/>
            <person name="Li Y."/>
            <person name="Li N."/>
            <person name="Wang J."/>
            <person name="Chen M."/>
            <person name="He Y."/>
            <person name="Tan F."/>
            <person name="Song X."/>
            <person name="Zheng Q."/>
            <person name="Huang R."/>
            <person name="Yang H."/>
            <person name="Du X."/>
            <person name="Chen L."/>
            <person name="Yang M."/>
            <person name="Gaffney P.M."/>
            <person name="Wang S."/>
            <person name="Luo L."/>
            <person name="She Z."/>
            <person name="Ming Y."/>
            <person name="Huang W."/>
            <person name="Zhang S."/>
            <person name="Huang B."/>
            <person name="Zhang Y."/>
            <person name="Qu T."/>
            <person name="Ni P."/>
            <person name="Miao G."/>
            <person name="Wang J."/>
            <person name="Wang Q."/>
            <person name="Steinberg C.E."/>
            <person name="Wang H."/>
            <person name="Li N."/>
            <person name="Qian L."/>
            <person name="Zhang G."/>
            <person name="Li Y."/>
            <person name="Yang H."/>
            <person name="Liu X."/>
            <person name="Wang J."/>
            <person name="Yin Y."/>
            <person name="Wang J."/>
        </authorList>
    </citation>
    <scope>NUCLEOTIDE SEQUENCE [LARGE SCALE GENOMIC DNA]</scope>
    <source>
        <strain evidence="7">05x7-T-G4-1.051#20</strain>
    </source>
</reference>
<dbReference type="CDD" id="cd11721">
    <property type="entry name" value="FANCD2"/>
    <property type="match status" value="1"/>
</dbReference>
<keyword evidence="4" id="KW-0539">Nucleus</keyword>
<dbReference type="PANTHER" id="PTHR32086:SF0">
    <property type="entry name" value="FANCONI ANEMIA GROUP D2 PROTEIN"/>
    <property type="match status" value="1"/>
</dbReference>
<dbReference type="GO" id="GO:0070182">
    <property type="term" value="F:DNA polymerase binding"/>
    <property type="evidence" value="ECO:0007669"/>
    <property type="project" value="TreeGrafter"/>
</dbReference>
<comment type="similarity">
    <text evidence="5">Belongs to the Fanconi anemia protein FANCD2 family.</text>
</comment>
<dbReference type="InterPro" id="IPR016024">
    <property type="entry name" value="ARM-type_fold"/>
</dbReference>
<evidence type="ECO:0000256" key="1">
    <source>
        <dbReference type="ARBA" id="ARBA00004123"/>
    </source>
</evidence>
<evidence type="ECO:0000256" key="5">
    <source>
        <dbReference type="ARBA" id="ARBA00093456"/>
    </source>
</evidence>
<feature type="compositionally biased region" description="Basic residues" evidence="6">
    <location>
        <begin position="863"/>
        <end position="874"/>
    </location>
</feature>
<dbReference type="FunCoup" id="K1P951">
    <property type="interactions" value="1409"/>
</dbReference>
<evidence type="ECO:0000256" key="3">
    <source>
        <dbReference type="ARBA" id="ARBA00022843"/>
    </source>
</evidence>
<feature type="region of interest" description="Disordered" evidence="6">
    <location>
        <begin position="856"/>
        <end position="907"/>
    </location>
</feature>
<evidence type="ECO:0000256" key="4">
    <source>
        <dbReference type="ARBA" id="ARBA00023242"/>
    </source>
</evidence>
<feature type="region of interest" description="Disordered" evidence="6">
    <location>
        <begin position="47"/>
        <end position="70"/>
    </location>
</feature>
<dbReference type="PANTHER" id="PTHR32086">
    <property type="entry name" value="FANCONI ANEMIA GROUP D2 PROTEIN"/>
    <property type="match status" value="1"/>
</dbReference>
<gene>
    <name evidence="7" type="ORF">CGI_10006339</name>
</gene>
<dbReference type="GO" id="GO:0005634">
    <property type="term" value="C:nucleus"/>
    <property type="evidence" value="ECO:0007669"/>
    <property type="project" value="UniProtKB-SubCell"/>
</dbReference>
<feature type="compositionally biased region" description="Polar residues" evidence="6">
    <location>
        <begin position="1404"/>
        <end position="1413"/>
    </location>
</feature>
<evidence type="ECO:0000256" key="6">
    <source>
        <dbReference type="SAM" id="MobiDB-lite"/>
    </source>
</evidence>
<sequence length="1452" mass="163086">MSSISSPSTSPQSITFSMTTISSTFLLCRILATESLSLHMVADKMSKTKRKLSDPEEKNPGKKRKGSDNEENFYKDNVLCQVLKKAGLTLKKGKTQNVLDCDQAVFQRNLQIALKRHGNYPSVLDEFVEGFIEYIEDPHRFHYCLLPTATSEKCERSRSQDSVVRLLVGVDILQSKMMMSLLEKLAEFMENEDCIVEHGEKVNLPRLLMSQFRWLDRILDSKELADKMLEMITIVSEDIQREIITCLPEVVEDSEHSHVATSLRDLLMEKSSLTVPILDALSNLNLNPELMTEVRGSVLQTLASVEIENLPVVIRFLLQSVTAADALEVVSEIRQNLDFSSSFPLATSTPHQSVHRRQLSGDETRGVESLTLDAVKSGIRFQKSVAEAWIKAVDSVKQPSDHKVIDLFILLILYSTDRKKPVESLIRNKIRSGAFTEVLLQEAFRERAQVMRDYFPAILSLAEVLLRSPEPAITFFAASMYKNGFVAFDTYCQQEIVGNLVTHFGSGFEEETDSSLDILYQLVDKHLDKMAPFAIFVKVVLDYLDNLSVPQIRKLYSLLSTLAFRSSQGGNMIQDDLHIIIRKQLSNDNPKYKRMGIIGAVMVVKSIAYNQNGDNEPSQAPAGPLTDSLYKQVINLLQLVKTSSSKMSEAAALFMDELANVVGKGHLDSKVECMIILMKFGIVPQENRFGLDDDSEASICIPLVSLTEASVKDKKKSQKQKTSESADPVCLSPHFRLLRMCEQRQNGNMDNIDALLGCPMFLPKTDLIDKMESLSTKEKDVICSSLFHALNWFREIVNAFATQIDPEMKGKVITRLHNITELSKTLEKCLAIHPRFCPPPATFDWYENPVLNAPVVNSSDGKKKGRKPAKKKKGNKENIGDDESDENSKDSSQLDTQNETQFPEKSDSGEKLVVDLANYRAFFRELDISVFTILHTGLITKSSLDTELNTKATTELSIQPPQLEFLLEDFTRKLSHALISSTSKRKSFLKTKSDKNVGFSHLDQCTPKFIAKKVIKLLPALCEHLESSSGFFQTLIVENDGLIDGPGCNTPEAQTVGVCFHLLLQALQTIFAWNGFLMVENKSLLKEGLITLVSRIKTVGSTQFTFQEALKSAFQYIENFAGTVPKLSMAVMLIKVMLTLAEKSDSKETCRKTAVAAQSFLKREWLDAEGQREKGAKHNENLQFLLKTYLCHCEDFLGSAEEILTKGMPDLLEGDKNGFSEVYPTLNKSTFAVYYKTVFTELVTCVKGIQPGKQREDRDARLDKLLRWSQAVRILHIMVNLIKAFDGRANLGTALKCGRQFIDIFLRQGMPLMDDMFRSNREDVQGLLKNLQLSTRVLHHTCGHSKARLIIKDIALTNQVPFLKKCLEAFVYRVKAMLTVNRCLEAFWLGNLKNRDIHGEEILSQASTSANTTAAEEEEEEEDAGGGEESEEEESDVELESNASDESHSVQY</sequence>
<proteinExistence type="inferred from homology"/>
<accession>K1P951</accession>
<dbReference type="InterPro" id="IPR029448">
    <property type="entry name" value="FANCD2"/>
</dbReference>
<dbReference type="GO" id="GO:0036297">
    <property type="term" value="P:interstrand cross-link repair"/>
    <property type="evidence" value="ECO:0007669"/>
    <property type="project" value="TreeGrafter"/>
</dbReference>